<evidence type="ECO:0000256" key="1">
    <source>
        <dbReference type="ARBA" id="ARBA00004442"/>
    </source>
</evidence>
<evidence type="ECO:0000256" key="4">
    <source>
        <dbReference type="SAM" id="SignalP"/>
    </source>
</evidence>
<evidence type="ECO:0000313" key="6">
    <source>
        <dbReference type="EMBL" id="AOM80424.1"/>
    </source>
</evidence>
<sequence>MRKRLLLLFVLLLTLTGLKAQPLVKVTGRVTNELQQPLAEVTVRILGQDQSALSDDKGNYTIYATNTSFILKYALLGYKQVLVSISHDKAGRLIQNVTLTESSNELEQVTITSRQNQLSNSTTINISGIGAMPSPSGNFEAILKTLPGVSTNNELSAQYSVRGGNFDENLVYVNDIEISRPILIRNGQQEGLSFINSDLLSNAKFSAGGFESRYGDKLSSVLDVKYGRPDSSQTVLTAGLNGASLSTKMLRQNSFLLAGLRYKNNTGVLSSQENKGSYRPNFTDAQLIYQQQLSPKLSLNFMGSFNNGSFKLIPQSRQTEFGTLSRTIRLDVDYEGKEVDDYRTLGGAITTLYAPRPNLVIKWINSYFNSRERENIDIQGAYFLSEMSPDPGDPEPRPSERLTGVGGYFTFANNKLRSQHLSSELKGDQTFNDHTFSWGLRFEHKNYRDDLSEYSVIDSAGIRRFYGGPVIEAENKLGIQYYSAYLQDSYRLSAYTDLQLGIRGNYNSLSDQLLFSPRLLLAYRPSGNHKIFRWSAGVYQQAPDYRSIRDFQGILNLNQKAQRSYNTSAGMDYAFDGLGTRLKFSTEAYFKYQDRLIPYMMDNVRIRYLAGEQAKGYTYGADFSIGGEFVKDLVSHFRLSLMKAVQNIAGDQEGYLKRPTDQRLNFSAYFQDRLLNSPTYKVHLNVLYGSALPVGAPSSDRYTDDFHIPAYKRIDIGFSKDFLDDASPGKSRLLDKYFSSFALYAEVFNLLNIDNTVSYLWLKDLNNVQYAIPNYLSGRRFNLKLIIKFKNSK</sequence>
<dbReference type="Gene3D" id="2.170.130.10">
    <property type="entry name" value="TonB-dependent receptor, plug domain"/>
    <property type="match status" value="1"/>
</dbReference>
<evidence type="ECO:0000259" key="5">
    <source>
        <dbReference type="Pfam" id="PF07715"/>
    </source>
</evidence>
<gene>
    <name evidence="6" type="ORF">BFS30_26625</name>
</gene>
<dbReference type="InterPro" id="IPR037066">
    <property type="entry name" value="Plug_dom_sf"/>
</dbReference>
<feature type="chain" id="PRO_5009099022" evidence="4">
    <location>
        <begin position="21"/>
        <end position="793"/>
    </location>
</feature>
<reference evidence="6 7" key="1">
    <citation type="submission" date="2016-08" db="EMBL/GenBank/DDBJ databases">
        <authorList>
            <person name="Seilhamer J.J."/>
        </authorList>
    </citation>
    <scope>NUCLEOTIDE SEQUENCE [LARGE SCALE GENOMIC DNA]</scope>
    <source>
        <strain evidence="6 7">DX4</strain>
    </source>
</reference>
<keyword evidence="6" id="KW-0675">Receptor</keyword>
<organism evidence="6 7">
    <name type="scientific">Pedobacter steynii</name>
    <dbReference type="NCBI Taxonomy" id="430522"/>
    <lineage>
        <taxon>Bacteria</taxon>
        <taxon>Pseudomonadati</taxon>
        <taxon>Bacteroidota</taxon>
        <taxon>Sphingobacteriia</taxon>
        <taxon>Sphingobacteriales</taxon>
        <taxon>Sphingobacteriaceae</taxon>
        <taxon>Pedobacter</taxon>
    </lineage>
</organism>
<dbReference type="EMBL" id="CP017141">
    <property type="protein sequence ID" value="AOM80424.1"/>
    <property type="molecule type" value="Genomic_DNA"/>
</dbReference>
<dbReference type="Pfam" id="PF13715">
    <property type="entry name" value="CarbopepD_reg_2"/>
    <property type="match status" value="1"/>
</dbReference>
<accession>A0A1D7QP30</accession>
<name>A0A1D7QP30_9SPHI</name>
<dbReference type="InterPro" id="IPR036942">
    <property type="entry name" value="Beta-barrel_TonB_sf"/>
</dbReference>
<proteinExistence type="predicted"/>
<keyword evidence="7" id="KW-1185">Reference proteome</keyword>
<dbReference type="OrthoDB" id="1108759at2"/>
<dbReference type="AlphaFoldDB" id="A0A1D7QP30"/>
<dbReference type="SUPFAM" id="SSF49464">
    <property type="entry name" value="Carboxypeptidase regulatory domain-like"/>
    <property type="match status" value="1"/>
</dbReference>
<evidence type="ECO:0000256" key="3">
    <source>
        <dbReference type="ARBA" id="ARBA00023237"/>
    </source>
</evidence>
<dbReference type="InterPro" id="IPR008969">
    <property type="entry name" value="CarboxyPept-like_regulatory"/>
</dbReference>
<dbReference type="Proteomes" id="UP000094313">
    <property type="component" value="Chromosome"/>
</dbReference>
<feature type="signal peptide" evidence="4">
    <location>
        <begin position="1"/>
        <end position="20"/>
    </location>
</feature>
<keyword evidence="3" id="KW-0998">Cell outer membrane</keyword>
<dbReference type="InterPro" id="IPR012910">
    <property type="entry name" value="Plug_dom"/>
</dbReference>
<dbReference type="GO" id="GO:0009279">
    <property type="term" value="C:cell outer membrane"/>
    <property type="evidence" value="ECO:0007669"/>
    <property type="project" value="UniProtKB-SubCell"/>
</dbReference>
<dbReference type="Gene3D" id="2.40.170.20">
    <property type="entry name" value="TonB-dependent receptor, beta-barrel domain"/>
    <property type="match status" value="1"/>
</dbReference>
<dbReference type="SUPFAM" id="SSF56935">
    <property type="entry name" value="Porins"/>
    <property type="match status" value="1"/>
</dbReference>
<dbReference type="Pfam" id="PF07715">
    <property type="entry name" value="Plug"/>
    <property type="match status" value="1"/>
</dbReference>
<dbReference type="KEGG" id="psty:BFS30_26625"/>
<protein>
    <submittedName>
        <fullName evidence="6">TonB-dependent receptor</fullName>
    </submittedName>
</protein>
<keyword evidence="4" id="KW-0732">Signal</keyword>
<comment type="subcellular location">
    <subcellularLocation>
        <location evidence="1">Cell outer membrane</location>
    </subcellularLocation>
</comment>
<evidence type="ECO:0000256" key="2">
    <source>
        <dbReference type="ARBA" id="ARBA00023136"/>
    </source>
</evidence>
<evidence type="ECO:0000313" key="7">
    <source>
        <dbReference type="Proteomes" id="UP000094313"/>
    </source>
</evidence>
<dbReference type="RefSeq" id="WP_069382083.1">
    <property type="nucleotide sequence ID" value="NZ_CP017141.1"/>
</dbReference>
<keyword evidence="2" id="KW-0472">Membrane</keyword>
<dbReference type="Gene3D" id="2.60.40.1120">
    <property type="entry name" value="Carboxypeptidase-like, regulatory domain"/>
    <property type="match status" value="1"/>
</dbReference>
<feature type="domain" description="TonB-dependent receptor plug" evidence="5">
    <location>
        <begin position="135"/>
        <end position="216"/>
    </location>
</feature>